<dbReference type="InterPro" id="IPR006042">
    <property type="entry name" value="Xan_ur_permease"/>
</dbReference>
<dbReference type="STRING" id="930992.A0A0D0BJW0"/>
<evidence type="ECO:0000256" key="7">
    <source>
        <dbReference type="SAM" id="MobiDB-lite"/>
    </source>
</evidence>
<dbReference type="InParanoid" id="A0A0D0BJW0"/>
<dbReference type="HOGENOM" id="CLU_017959_7_0_1"/>
<reference evidence="10" key="2">
    <citation type="submission" date="2015-01" db="EMBL/GenBank/DDBJ databases">
        <title>Evolutionary Origins and Diversification of the Mycorrhizal Mutualists.</title>
        <authorList>
            <consortium name="DOE Joint Genome Institute"/>
            <consortium name="Mycorrhizal Genomics Consortium"/>
            <person name="Kohler A."/>
            <person name="Kuo A."/>
            <person name="Nagy L.G."/>
            <person name="Floudas D."/>
            <person name="Copeland A."/>
            <person name="Barry K.W."/>
            <person name="Cichocki N."/>
            <person name="Veneault-Fourrey C."/>
            <person name="LaButti K."/>
            <person name="Lindquist E.A."/>
            <person name="Lipzen A."/>
            <person name="Lundell T."/>
            <person name="Morin E."/>
            <person name="Murat C."/>
            <person name="Riley R."/>
            <person name="Ohm R."/>
            <person name="Sun H."/>
            <person name="Tunlid A."/>
            <person name="Henrissat B."/>
            <person name="Grigoriev I.V."/>
            <person name="Hibbett D.S."/>
            <person name="Martin F."/>
        </authorList>
    </citation>
    <scope>NUCLEOTIDE SEQUENCE [LARGE SCALE GENOMIC DNA]</scope>
    <source>
        <strain evidence="10">UH-Slu-Lm8-n1</strain>
    </source>
</reference>
<dbReference type="GO" id="GO:0005886">
    <property type="term" value="C:plasma membrane"/>
    <property type="evidence" value="ECO:0007669"/>
    <property type="project" value="TreeGrafter"/>
</dbReference>
<accession>A0A0D0BJW0</accession>
<gene>
    <name evidence="9" type="ORF">CY34DRAFT_803756</name>
</gene>
<dbReference type="FunCoup" id="A0A0D0BJW0">
    <property type="interactions" value="89"/>
</dbReference>
<feature type="transmembrane region" description="Helical" evidence="8">
    <location>
        <begin position="279"/>
        <end position="297"/>
    </location>
</feature>
<feature type="transmembrane region" description="Helical" evidence="8">
    <location>
        <begin position="529"/>
        <end position="552"/>
    </location>
</feature>
<dbReference type="AlphaFoldDB" id="A0A0D0BJW0"/>
<evidence type="ECO:0000313" key="10">
    <source>
        <dbReference type="Proteomes" id="UP000054485"/>
    </source>
</evidence>
<feature type="transmembrane region" description="Helical" evidence="8">
    <location>
        <begin position="490"/>
        <end position="509"/>
    </location>
</feature>
<feature type="transmembrane region" description="Helical" evidence="8">
    <location>
        <begin position="139"/>
        <end position="162"/>
    </location>
</feature>
<keyword evidence="10" id="KW-1185">Reference proteome</keyword>
<feature type="transmembrane region" description="Helical" evidence="8">
    <location>
        <begin position="111"/>
        <end position="127"/>
    </location>
</feature>
<keyword evidence="5 8" id="KW-1133">Transmembrane helix</keyword>
<dbReference type="InterPro" id="IPR006043">
    <property type="entry name" value="NCS2"/>
</dbReference>
<dbReference type="Pfam" id="PF00860">
    <property type="entry name" value="Xan_ur_permease"/>
    <property type="match status" value="1"/>
</dbReference>
<evidence type="ECO:0000256" key="5">
    <source>
        <dbReference type="ARBA" id="ARBA00022989"/>
    </source>
</evidence>
<feature type="transmembrane region" description="Helical" evidence="8">
    <location>
        <begin position="434"/>
        <end position="453"/>
    </location>
</feature>
<dbReference type="GO" id="GO:0000324">
    <property type="term" value="C:fungal-type vacuole"/>
    <property type="evidence" value="ECO:0007669"/>
    <property type="project" value="TreeGrafter"/>
</dbReference>
<feature type="transmembrane region" description="Helical" evidence="8">
    <location>
        <begin position="304"/>
        <end position="323"/>
    </location>
</feature>
<comment type="subcellular location">
    <subcellularLocation>
        <location evidence="1">Membrane</location>
        <topology evidence="1">Multi-pass membrane protein</topology>
    </subcellularLocation>
</comment>
<evidence type="ECO:0000256" key="4">
    <source>
        <dbReference type="ARBA" id="ARBA00022692"/>
    </source>
</evidence>
<feature type="compositionally biased region" description="Polar residues" evidence="7">
    <location>
        <begin position="1"/>
        <end position="20"/>
    </location>
</feature>
<keyword evidence="4 8" id="KW-0812">Transmembrane</keyword>
<dbReference type="Proteomes" id="UP000054485">
    <property type="component" value="Unassembled WGS sequence"/>
</dbReference>
<keyword evidence="3" id="KW-0813">Transport</keyword>
<dbReference type="PROSITE" id="PS01116">
    <property type="entry name" value="XANTH_URACIL_PERMASE"/>
    <property type="match status" value="1"/>
</dbReference>
<feature type="transmembrane region" description="Helical" evidence="8">
    <location>
        <begin position="459"/>
        <end position="478"/>
    </location>
</feature>
<name>A0A0D0BJW0_9AGAM</name>
<dbReference type="OrthoDB" id="1641903at2759"/>
<evidence type="ECO:0000256" key="8">
    <source>
        <dbReference type="SAM" id="Phobius"/>
    </source>
</evidence>
<sequence length="583" mass="61786">MSRASVSSVTKEQPSPTANPNPLARSVFSVVRQKVTTRHGWLGDYDYRWLCLPSLPTARRKQPPFYGIDDELPLVLALTSGLQHALAMLAGLIAPPIILASSLMLDSDTSSYLISASLIGSGILSLVQMSRIKLWGGYYLGTGLLSVVGTSFATLSTANAIFNTMYANGTCPSTIAADGTITRGPCPDAYGMVLGTSLICAVLEIGLSFLPPRVLRRIFPPMVTGIFILMIGSTLVGSSGIADWGGGSNGCQTRPTSGIYQLCPTVGSPHALPWGSPQFIGLGFLSFVSIILTEIFGSPFLKNASIIVGLAVGCIVAGAAGYIDGSTITSAPVITFLWVHRFKINVYPPAILPMLAVYVSVAMEAIGDITASAEVSRLPVEGEDFDSRIQGGVLSDGIGGIISALFTVTPLSVFAQNNGVISVTRCANRTAGRWCCIFLIIFGSLGKISGLFLAIPNPVLGGVTTFLFASVAVSGLRVLSYVKYTRRDRFILAAALSFGVGDLLMPGIFTHLFDGVKNPNNGLEGLFESITILLSTPFLISGIVALVLNLILPQDTPQQDEDDEDVEVARDLEIQVPEQERKI</sequence>
<feature type="transmembrane region" description="Helical" evidence="8">
    <location>
        <begin position="189"/>
        <end position="210"/>
    </location>
</feature>
<protein>
    <submittedName>
        <fullName evidence="9">Unplaced genomic scaffold CY34scaffold_80, whole genome shotgun sequence</fullName>
    </submittedName>
</protein>
<feature type="region of interest" description="Disordered" evidence="7">
    <location>
        <begin position="1"/>
        <end position="21"/>
    </location>
</feature>
<feature type="transmembrane region" description="Helical" evidence="8">
    <location>
        <begin position="222"/>
        <end position="242"/>
    </location>
</feature>
<evidence type="ECO:0000256" key="2">
    <source>
        <dbReference type="ARBA" id="ARBA00008821"/>
    </source>
</evidence>
<proteinExistence type="inferred from homology"/>
<dbReference type="PANTHER" id="PTHR42810:SF2">
    <property type="entry name" value="PURINE PERMEASE C1399.01C-RELATED"/>
    <property type="match status" value="1"/>
</dbReference>
<comment type="similarity">
    <text evidence="2">Belongs to the nucleobase:cation symporter-2 (NCS2) (TC 2.A.40) family.</text>
</comment>
<evidence type="ECO:0000256" key="6">
    <source>
        <dbReference type="ARBA" id="ARBA00023136"/>
    </source>
</evidence>
<evidence type="ECO:0000313" key="9">
    <source>
        <dbReference type="EMBL" id="KIK43498.1"/>
    </source>
</evidence>
<evidence type="ECO:0000256" key="1">
    <source>
        <dbReference type="ARBA" id="ARBA00004141"/>
    </source>
</evidence>
<organism evidence="9 10">
    <name type="scientific">Suillus luteus UH-Slu-Lm8-n1</name>
    <dbReference type="NCBI Taxonomy" id="930992"/>
    <lineage>
        <taxon>Eukaryota</taxon>
        <taxon>Fungi</taxon>
        <taxon>Dikarya</taxon>
        <taxon>Basidiomycota</taxon>
        <taxon>Agaricomycotina</taxon>
        <taxon>Agaricomycetes</taxon>
        <taxon>Agaricomycetidae</taxon>
        <taxon>Boletales</taxon>
        <taxon>Suillineae</taxon>
        <taxon>Suillaceae</taxon>
        <taxon>Suillus</taxon>
    </lineage>
</organism>
<evidence type="ECO:0000256" key="3">
    <source>
        <dbReference type="ARBA" id="ARBA00022448"/>
    </source>
</evidence>
<dbReference type="GO" id="GO:0042907">
    <property type="term" value="F:xanthine transmembrane transporter activity"/>
    <property type="evidence" value="ECO:0007669"/>
    <property type="project" value="TreeGrafter"/>
</dbReference>
<keyword evidence="6 8" id="KW-0472">Membrane</keyword>
<dbReference type="NCBIfam" id="TIGR00801">
    <property type="entry name" value="ncs2"/>
    <property type="match status" value="1"/>
</dbReference>
<dbReference type="PANTHER" id="PTHR42810">
    <property type="entry name" value="PURINE PERMEASE C1399.01C-RELATED"/>
    <property type="match status" value="1"/>
</dbReference>
<reference evidence="9 10" key="1">
    <citation type="submission" date="2014-04" db="EMBL/GenBank/DDBJ databases">
        <authorList>
            <consortium name="DOE Joint Genome Institute"/>
            <person name="Kuo A."/>
            <person name="Ruytinx J."/>
            <person name="Rineau F."/>
            <person name="Colpaert J."/>
            <person name="Kohler A."/>
            <person name="Nagy L.G."/>
            <person name="Floudas D."/>
            <person name="Copeland A."/>
            <person name="Barry K.W."/>
            <person name="Cichocki N."/>
            <person name="Veneault-Fourrey C."/>
            <person name="LaButti K."/>
            <person name="Lindquist E.A."/>
            <person name="Lipzen A."/>
            <person name="Lundell T."/>
            <person name="Morin E."/>
            <person name="Murat C."/>
            <person name="Sun H."/>
            <person name="Tunlid A."/>
            <person name="Henrissat B."/>
            <person name="Grigoriev I.V."/>
            <person name="Hibbett D.S."/>
            <person name="Martin F."/>
            <person name="Nordberg H.P."/>
            <person name="Cantor M.N."/>
            <person name="Hua S.X."/>
        </authorList>
    </citation>
    <scope>NUCLEOTIDE SEQUENCE [LARGE SCALE GENOMIC DNA]</scope>
    <source>
        <strain evidence="9 10">UH-Slu-Lm8-n1</strain>
    </source>
</reference>
<dbReference type="EMBL" id="KN835211">
    <property type="protein sequence ID" value="KIK43498.1"/>
    <property type="molecule type" value="Genomic_DNA"/>
</dbReference>